<feature type="domain" description="SLH" evidence="8">
    <location>
        <begin position="1048"/>
        <end position="1111"/>
    </location>
</feature>
<evidence type="ECO:0000256" key="7">
    <source>
        <dbReference type="ARBA" id="ARBA00023326"/>
    </source>
</evidence>
<dbReference type="PANTHER" id="PTHR24412:SF489">
    <property type="entry name" value="RING FINGER DOMAIN AND KELCH REPEAT-CONTAINING PROTEIN DDB_G0271372"/>
    <property type="match status" value="1"/>
</dbReference>
<gene>
    <name evidence="9" type="ORF">R6U77_12835</name>
</gene>
<reference evidence="9 10" key="1">
    <citation type="submission" date="2023-09" db="EMBL/GenBank/DDBJ databases">
        <authorList>
            <person name="Page C.A."/>
            <person name="Perez-Diaz I.M."/>
        </authorList>
    </citation>
    <scope>NUCLEOTIDE SEQUENCE [LARGE SCALE GENOMIC DNA]</scope>
    <source>
        <strain evidence="9 10">Ll15</strain>
    </source>
</reference>
<dbReference type="SUPFAM" id="SSF81296">
    <property type="entry name" value="E set domains"/>
    <property type="match status" value="1"/>
</dbReference>
<evidence type="ECO:0000256" key="6">
    <source>
        <dbReference type="ARBA" id="ARBA00023277"/>
    </source>
</evidence>
<evidence type="ECO:0000259" key="8">
    <source>
        <dbReference type="PROSITE" id="PS51272"/>
    </source>
</evidence>
<keyword evidence="2" id="KW-0880">Kelch repeat</keyword>
<dbReference type="Gene3D" id="2.60.40.4270">
    <property type="entry name" value="Listeria-Bacteroides repeat domain"/>
    <property type="match status" value="1"/>
</dbReference>
<name>A0ABZ0RTD8_9BACI</name>
<organism evidence="9 10">
    <name type="scientific">Lysinibacillus louembei</name>
    <dbReference type="NCBI Taxonomy" id="1470088"/>
    <lineage>
        <taxon>Bacteria</taxon>
        <taxon>Bacillati</taxon>
        <taxon>Bacillota</taxon>
        <taxon>Bacilli</taxon>
        <taxon>Bacillales</taxon>
        <taxon>Bacillaceae</taxon>
        <taxon>Lysinibacillus</taxon>
    </lineage>
</organism>
<evidence type="ECO:0000256" key="2">
    <source>
        <dbReference type="ARBA" id="ARBA00022441"/>
    </source>
</evidence>
<dbReference type="Pfam" id="PF17963">
    <property type="entry name" value="Big_9"/>
    <property type="match status" value="1"/>
</dbReference>
<keyword evidence="6" id="KW-0119">Carbohydrate metabolism</keyword>
<dbReference type="Pfam" id="PF00395">
    <property type="entry name" value="SLH"/>
    <property type="match status" value="3"/>
</dbReference>
<dbReference type="Pfam" id="PF24681">
    <property type="entry name" value="Kelch_KLHDC2_KLHL20_DRC7"/>
    <property type="match status" value="1"/>
</dbReference>
<protein>
    <submittedName>
        <fullName evidence="9">Kelch repeat-containing protein</fullName>
    </submittedName>
</protein>
<evidence type="ECO:0000256" key="1">
    <source>
        <dbReference type="ARBA" id="ARBA00004196"/>
    </source>
</evidence>
<keyword evidence="3" id="KW-0732">Signal</keyword>
<dbReference type="Gene3D" id="2.60.40.2810">
    <property type="match status" value="1"/>
</dbReference>
<accession>A0ABZ0RTD8</accession>
<feature type="domain" description="SLH" evidence="8">
    <location>
        <begin position="908"/>
        <end position="973"/>
    </location>
</feature>
<dbReference type="InterPro" id="IPR013378">
    <property type="entry name" value="InlB-like_B-rpt"/>
</dbReference>
<evidence type="ECO:0000256" key="3">
    <source>
        <dbReference type="ARBA" id="ARBA00022729"/>
    </source>
</evidence>
<dbReference type="Pfam" id="PF03442">
    <property type="entry name" value="CBM_X2"/>
    <property type="match status" value="1"/>
</dbReference>
<dbReference type="EMBL" id="CP137624">
    <property type="protein sequence ID" value="WPK10765.1"/>
    <property type="molecule type" value="Genomic_DNA"/>
</dbReference>
<dbReference type="Gene3D" id="2.130.10.80">
    <property type="entry name" value="Galactose oxidase/kelch, beta-propeller"/>
    <property type="match status" value="2"/>
</dbReference>
<dbReference type="Gene3D" id="2.60.40.10">
    <property type="entry name" value="Immunoglobulins"/>
    <property type="match status" value="1"/>
</dbReference>
<dbReference type="Pfam" id="PF09479">
    <property type="entry name" value="Flg_new"/>
    <property type="match status" value="1"/>
</dbReference>
<comment type="subcellular location">
    <subcellularLocation>
        <location evidence="1">Cell envelope</location>
    </subcellularLocation>
</comment>
<dbReference type="InterPro" id="IPR037293">
    <property type="entry name" value="Gal_Oxidase_central_sf"/>
</dbReference>
<evidence type="ECO:0000313" key="9">
    <source>
        <dbReference type="EMBL" id="WPK10765.1"/>
    </source>
</evidence>
<keyword evidence="10" id="KW-1185">Reference proteome</keyword>
<dbReference type="SMART" id="SM00612">
    <property type="entry name" value="Kelch"/>
    <property type="match status" value="5"/>
</dbReference>
<dbReference type="InterPro" id="IPR001119">
    <property type="entry name" value="SLH_dom"/>
</dbReference>
<dbReference type="PANTHER" id="PTHR24412">
    <property type="entry name" value="KELCH PROTEIN"/>
    <property type="match status" value="1"/>
</dbReference>
<dbReference type="SUPFAM" id="SSF50965">
    <property type="entry name" value="Galactose oxidase, central domain"/>
    <property type="match status" value="1"/>
</dbReference>
<dbReference type="InterPro" id="IPR005102">
    <property type="entry name" value="Carbo-bd_X2"/>
</dbReference>
<proteinExistence type="predicted"/>
<keyword evidence="5" id="KW-0136">Cellulose degradation</keyword>
<dbReference type="PROSITE" id="PS51272">
    <property type="entry name" value="SLH"/>
    <property type="match status" value="3"/>
</dbReference>
<evidence type="ECO:0000313" key="10">
    <source>
        <dbReference type="Proteomes" id="UP001322664"/>
    </source>
</evidence>
<dbReference type="InterPro" id="IPR014756">
    <property type="entry name" value="Ig_E-set"/>
</dbReference>
<evidence type="ECO:0000256" key="5">
    <source>
        <dbReference type="ARBA" id="ARBA00023001"/>
    </source>
</evidence>
<sequence>MIEKFKRFFILVVILILVMPSFSNETLVFANMNDNRQLLSSAPLDENRVIIMGGNNGINDLTSSMIYNLATDSWTTTANMNTARFAHAAVKLQNGKILVIGGNNFSDGFLQSTEIYDPLNDTWTTSAPMSIQRASHTAVTLPNGNVLVMGGGNHNDGDLKSTEIYNPTTNTWTMGPEMKATRREHSAVLLDDGNVMVIGGTVNGSMSGSVEIYNPSLNSWSDGVSLSQPRYVTSAATAADGRVYVIGGFDPNYTPLNSAAVYDPETNAWTTNSTFMNTGRLGHTSSTLANGKVIFVAGGAGNSGPTNSTEEVEPSLRTYKPQASVAAGNVAWGTEVTLNSKSQGATIYYTTDGNEPTIHSAVYNEPIEIDHAMTIKALAIKDDWLASQVMSESYNVTAVDSTINPIIASFDKNAANSADVMTTMALNGNTLASIANGIDILVEGTDYFIDAQNNVTITKNYLSSQPVGTTNLTFTFSYGLPMNLAITVQDTTVVNTPPTIADETKVTLANTSVSGIASGYDADSHTLTFSKVSEPTNGTATVSADGAWIYIPNNDFIGVDTFTIQVDDGHGGIDIGTVTIHVMQQPVSTFTMTYDGNTSTGGSVPIDTNQYVPGALVTVASNVGDLEKIGYRFVGWNTKADGTGISYVANNTFTIGSTNVILYAKWEAITPPSNPYPNENGGATSPALPTSTTEMITINVDGENGFNLAKMLITRTTEPDGTIKDKISITETIAKETVQKASELGIDTVHIVIPDNEDKVQEVLIEISKLALEELNKGNLKLEIVTANAVMSIPTTSLANFNDDLYFRIIPMKSAEEKKNLENRAKLEEIVRSVAQDESAQLVGRPMEISTNMQNREVSIVLPLKENLSSNVEERAKVLANLGVYIEHSDSTKELIQGTAVKMNDGAEGVQFTINKFSTFAVIYLGEKQQNHTPTIRHEAYIKGYGTTFRPNEYITRAQMATMLGRNLNIVSTTVSDYLDVPSTHNAYQEIIKVKQAGIMTGINSNEFNPSGSITRAQMAGIAYRWIKNECQRDDNAFDSCGKLTSTYKGSYKDVPTTHWAFESIQFMKEVNFMIGYEDQTFRPNEKLTRAQAVKVLNRLFKRGSLTGITTPTFLDVPMTHWAFGEIEEAVSSHEVKFDEHNHEVLK</sequence>
<keyword evidence="7" id="KW-0624">Polysaccharide degradation</keyword>
<feature type="domain" description="SLH" evidence="8">
    <location>
        <begin position="974"/>
        <end position="1037"/>
    </location>
</feature>
<dbReference type="RefSeq" id="WP_319835931.1">
    <property type="nucleotide sequence ID" value="NZ_CP137624.1"/>
</dbReference>
<dbReference type="InterPro" id="IPR059177">
    <property type="entry name" value="GH29D-like_dom"/>
</dbReference>
<dbReference type="InterPro" id="IPR042229">
    <property type="entry name" value="Listeria/Bacterioides_rpt_sf"/>
</dbReference>
<dbReference type="InterPro" id="IPR011043">
    <property type="entry name" value="Gal_Oxase/kelch_b-propeller"/>
</dbReference>
<dbReference type="InterPro" id="IPR006652">
    <property type="entry name" value="Kelch_1"/>
</dbReference>
<dbReference type="Proteomes" id="UP001322664">
    <property type="component" value="Chromosome"/>
</dbReference>
<dbReference type="Pfam" id="PF13290">
    <property type="entry name" value="CHB_HEX_C_1"/>
    <property type="match status" value="1"/>
</dbReference>
<keyword evidence="4" id="KW-0677">Repeat</keyword>
<dbReference type="Gene3D" id="2.120.10.80">
    <property type="entry name" value="Kelch-type beta propeller"/>
    <property type="match status" value="1"/>
</dbReference>
<dbReference type="InterPro" id="IPR015915">
    <property type="entry name" value="Kelch-typ_b-propeller"/>
</dbReference>
<dbReference type="InterPro" id="IPR013783">
    <property type="entry name" value="Ig-like_fold"/>
</dbReference>
<evidence type="ECO:0000256" key="4">
    <source>
        <dbReference type="ARBA" id="ARBA00022737"/>
    </source>
</evidence>